<protein>
    <recommendedName>
        <fullName evidence="2">Terminase large subunit gp17-like C-terminal domain-containing protein</fullName>
    </recommendedName>
</protein>
<comment type="caution">
    <text evidence="1">The sequence shown here is derived from an EMBL/GenBank/DDBJ whole genome shotgun (WGS) entry which is preliminary data.</text>
</comment>
<accession>A0A645CHU5</accession>
<dbReference type="Gene3D" id="3.30.420.240">
    <property type="match status" value="1"/>
</dbReference>
<evidence type="ECO:0000313" key="1">
    <source>
        <dbReference type="EMBL" id="MPM76478.1"/>
    </source>
</evidence>
<dbReference type="AlphaFoldDB" id="A0A645CHU5"/>
<gene>
    <name evidence="1" type="ORF">SDC9_123476</name>
</gene>
<reference evidence="1" key="1">
    <citation type="submission" date="2019-08" db="EMBL/GenBank/DDBJ databases">
        <authorList>
            <person name="Kucharzyk K."/>
            <person name="Murdoch R.W."/>
            <person name="Higgins S."/>
            <person name="Loffler F."/>
        </authorList>
    </citation>
    <scope>NUCLEOTIDE SEQUENCE</scope>
</reference>
<evidence type="ECO:0008006" key="2">
    <source>
        <dbReference type="Google" id="ProtNLM"/>
    </source>
</evidence>
<organism evidence="1">
    <name type="scientific">bioreactor metagenome</name>
    <dbReference type="NCBI Taxonomy" id="1076179"/>
    <lineage>
        <taxon>unclassified sequences</taxon>
        <taxon>metagenomes</taxon>
        <taxon>ecological metagenomes</taxon>
    </lineage>
</organism>
<sequence length="269" mass="31576">MWKSVKYRAHNPDFSEILWPVRYNKEFFMTRMTEFRDQGMSDLYSQEYLNNPIDESVSFFKRTDFLPTREEDKAKNLHYYITADLAVSQEQRADFSVFVIAGVDEDRVIHVKNVIRDRLDGREIVDTLLTLQRLYEPEAIGIEKMLVSQTIGPFLREEMIKRNTFINVVQLSHSGKDKVQRARNIQARLRAKTVKFDKQEDWYPVLEDELLKFPRGAKDDQVDALAYMGLMLDKMIEAPTDEEIEQEEYEDELNDAGYSAAGRSRICGY</sequence>
<dbReference type="EMBL" id="VSSQ01027305">
    <property type="protein sequence ID" value="MPM76478.1"/>
    <property type="molecule type" value="Genomic_DNA"/>
</dbReference>
<name>A0A645CHU5_9ZZZZ</name>
<proteinExistence type="predicted"/>